<evidence type="ECO:0000256" key="2">
    <source>
        <dbReference type="ARBA" id="ARBA00023015"/>
    </source>
</evidence>
<keyword evidence="4" id="KW-0804">Transcription</keyword>
<dbReference type="EMBL" id="FPAW01000015">
    <property type="protein sequence ID" value="SFT95313.1"/>
    <property type="molecule type" value="Genomic_DNA"/>
</dbReference>
<protein>
    <submittedName>
        <fullName evidence="6">Transcriptional regulator, LysR family</fullName>
    </submittedName>
</protein>
<name>A0A1I7C7C0_9RHOB</name>
<dbReference type="PRINTS" id="PR00039">
    <property type="entry name" value="HTHLYSR"/>
</dbReference>
<comment type="similarity">
    <text evidence="1">Belongs to the LysR transcriptional regulatory family.</text>
</comment>
<dbReference type="GO" id="GO:0003700">
    <property type="term" value="F:DNA-binding transcription factor activity"/>
    <property type="evidence" value="ECO:0007669"/>
    <property type="project" value="InterPro"/>
</dbReference>
<sequence length="292" mass="32237">MSEIRDLKLLVSLAHHKHFSRAADDCGISQPAFSARIRKMEHEFSIPLVRRGNKFLGFTREGEVVLKWARRLLNDAEGMRQEIDALRNNMSGKLVVGTIPTALPFAALVSSHLRAAHPDLSLELQSLSSRQIEIRLNDYSLDAGITYVQGAGPNNIERLYDESYVLIAPDHLAPRQSGQATWAEAAQLPLCLLTPDMRNRQFVDDVFRRIGASPTVVMEANGFTAVLVQVARGNAATIAPRIVAETYFSAQASVKLELIEPALTQAIGLLIKEQNPVPPVIAAFRKAVRRSL</sequence>
<dbReference type="Pfam" id="PF03466">
    <property type="entry name" value="LysR_substrate"/>
    <property type="match status" value="1"/>
</dbReference>
<dbReference type="InterPro" id="IPR036390">
    <property type="entry name" value="WH_DNA-bd_sf"/>
</dbReference>
<feature type="domain" description="HTH lysR-type" evidence="5">
    <location>
        <begin position="1"/>
        <end position="59"/>
    </location>
</feature>
<dbReference type="FunFam" id="1.10.10.10:FF:000001">
    <property type="entry name" value="LysR family transcriptional regulator"/>
    <property type="match status" value="1"/>
</dbReference>
<dbReference type="RefSeq" id="WP_027262724.1">
    <property type="nucleotide sequence ID" value="NZ_FPAW01000015.1"/>
</dbReference>
<dbReference type="GO" id="GO:0005829">
    <property type="term" value="C:cytosol"/>
    <property type="evidence" value="ECO:0007669"/>
    <property type="project" value="TreeGrafter"/>
</dbReference>
<proteinExistence type="inferred from homology"/>
<dbReference type="Proteomes" id="UP000182466">
    <property type="component" value="Unassembled WGS sequence"/>
</dbReference>
<evidence type="ECO:0000259" key="5">
    <source>
        <dbReference type="PROSITE" id="PS50931"/>
    </source>
</evidence>
<keyword evidence="7" id="KW-1185">Reference proteome</keyword>
<accession>A0A1I7C7C0</accession>
<evidence type="ECO:0000256" key="4">
    <source>
        <dbReference type="ARBA" id="ARBA00023163"/>
    </source>
</evidence>
<dbReference type="OrthoDB" id="9815174at2"/>
<keyword evidence="3" id="KW-0238">DNA-binding</keyword>
<dbReference type="Gene3D" id="1.10.10.10">
    <property type="entry name" value="Winged helix-like DNA-binding domain superfamily/Winged helix DNA-binding domain"/>
    <property type="match status" value="1"/>
</dbReference>
<dbReference type="Pfam" id="PF00126">
    <property type="entry name" value="HTH_1"/>
    <property type="match status" value="1"/>
</dbReference>
<dbReference type="eggNOG" id="COG0583">
    <property type="taxonomic scope" value="Bacteria"/>
</dbReference>
<dbReference type="STRING" id="999627.SAMN05216236_1152"/>
<dbReference type="GO" id="GO:0003677">
    <property type="term" value="F:DNA binding"/>
    <property type="evidence" value="ECO:0007669"/>
    <property type="project" value="UniProtKB-KW"/>
</dbReference>
<dbReference type="InterPro" id="IPR005119">
    <property type="entry name" value="LysR_subst-bd"/>
</dbReference>
<keyword evidence="2" id="KW-0805">Transcription regulation</keyword>
<organism evidence="6 7">
    <name type="scientific">Sedimentitalea nanhaiensis</name>
    <dbReference type="NCBI Taxonomy" id="999627"/>
    <lineage>
        <taxon>Bacteria</taxon>
        <taxon>Pseudomonadati</taxon>
        <taxon>Pseudomonadota</taxon>
        <taxon>Alphaproteobacteria</taxon>
        <taxon>Rhodobacterales</taxon>
        <taxon>Paracoccaceae</taxon>
        <taxon>Sedimentitalea</taxon>
    </lineage>
</organism>
<evidence type="ECO:0000313" key="7">
    <source>
        <dbReference type="Proteomes" id="UP000182466"/>
    </source>
</evidence>
<dbReference type="SUPFAM" id="SSF53850">
    <property type="entry name" value="Periplasmic binding protein-like II"/>
    <property type="match status" value="1"/>
</dbReference>
<dbReference type="InterPro" id="IPR036388">
    <property type="entry name" value="WH-like_DNA-bd_sf"/>
</dbReference>
<dbReference type="CDD" id="cd05466">
    <property type="entry name" value="PBP2_LTTR_substrate"/>
    <property type="match status" value="1"/>
</dbReference>
<evidence type="ECO:0000256" key="3">
    <source>
        <dbReference type="ARBA" id="ARBA00023125"/>
    </source>
</evidence>
<dbReference type="AlphaFoldDB" id="A0A1I7C7C0"/>
<evidence type="ECO:0000256" key="1">
    <source>
        <dbReference type="ARBA" id="ARBA00009437"/>
    </source>
</evidence>
<dbReference type="PROSITE" id="PS50931">
    <property type="entry name" value="HTH_LYSR"/>
    <property type="match status" value="1"/>
</dbReference>
<evidence type="ECO:0000313" key="6">
    <source>
        <dbReference type="EMBL" id="SFT95313.1"/>
    </source>
</evidence>
<reference evidence="6 7" key="1">
    <citation type="submission" date="2016-10" db="EMBL/GenBank/DDBJ databases">
        <authorList>
            <person name="de Groot N.N."/>
        </authorList>
    </citation>
    <scope>NUCLEOTIDE SEQUENCE [LARGE SCALE GENOMIC DNA]</scope>
    <source>
        <strain evidence="6 7">CGMCC 1.10959</strain>
    </source>
</reference>
<dbReference type="Gene3D" id="3.40.190.290">
    <property type="match status" value="1"/>
</dbReference>
<dbReference type="SUPFAM" id="SSF46785">
    <property type="entry name" value="Winged helix' DNA-binding domain"/>
    <property type="match status" value="1"/>
</dbReference>
<dbReference type="PANTHER" id="PTHR30419">
    <property type="entry name" value="HTH-TYPE TRANSCRIPTIONAL REGULATOR YBHD"/>
    <property type="match status" value="1"/>
</dbReference>
<dbReference type="InterPro" id="IPR000847">
    <property type="entry name" value="LysR_HTH_N"/>
</dbReference>
<dbReference type="InterPro" id="IPR050950">
    <property type="entry name" value="HTH-type_LysR_regulators"/>
</dbReference>
<dbReference type="PANTHER" id="PTHR30419:SF31">
    <property type="entry name" value="BLR3139 PROTEIN"/>
    <property type="match status" value="1"/>
</dbReference>
<gene>
    <name evidence="6" type="ORF">SAMN05216236_1152</name>
</gene>